<dbReference type="Pfam" id="PF20700">
    <property type="entry name" value="Mutator"/>
    <property type="match status" value="1"/>
</dbReference>
<dbReference type="EMBL" id="JAFNEN010000559">
    <property type="protein sequence ID" value="KAG8180586.1"/>
    <property type="molecule type" value="Genomic_DNA"/>
</dbReference>
<feature type="compositionally biased region" description="Low complexity" evidence="1">
    <location>
        <begin position="20"/>
        <end position="30"/>
    </location>
</feature>
<sequence>MGRKRKSTAKKGEEMRAKRQAAVVSSAVAQQEDSAEKSLNRITELNTHVPISSTVPISSNEYVLMSMYSLQTLIQQCKCSICCDSNLTVKFEKSFGFAQVVTLRCLSCDFFTTVNSSGKVQTEKSFDINRRIVTAFTEIGKGHASTKTFSTILNLPCMDSKTFTRHLHALEVATRQSSNLQLEEVRKKVYEEHRLKCTDKNKNVFDIAFAWLSACKSVKVNVKDKEFDVTVGSCIEKIDLSGRAKCTLYDDVIEYGKKAVAVITYHIKTKKHAGNELIKRPNFSLPPPFFGENSHIKDVLATPTNVSQCDRVSNLEGMLLGVLAENNLPFTVAPVLVELSKTMASDKKSAGSLNHGTDNCQL</sequence>
<feature type="region of interest" description="Disordered" evidence="1">
    <location>
        <begin position="1"/>
        <end position="30"/>
    </location>
</feature>
<accession>A0AAV6UBG7</accession>
<feature type="domain" description="Mutator-like transposase" evidence="2">
    <location>
        <begin position="71"/>
        <end position="202"/>
    </location>
</feature>
<dbReference type="InterPro" id="IPR049012">
    <property type="entry name" value="Mutator_transp_dom"/>
</dbReference>
<comment type="caution">
    <text evidence="3">The sequence shown here is derived from an EMBL/GenBank/DDBJ whole genome shotgun (WGS) entry which is preliminary data.</text>
</comment>
<reference evidence="3 4" key="1">
    <citation type="journal article" date="2022" name="Nat. Ecol. Evol.">
        <title>A masculinizing supergene underlies an exaggerated male reproductive morph in a spider.</title>
        <authorList>
            <person name="Hendrickx F."/>
            <person name="De Corte Z."/>
            <person name="Sonet G."/>
            <person name="Van Belleghem S.M."/>
            <person name="Kostlbacher S."/>
            <person name="Vangestel C."/>
        </authorList>
    </citation>
    <scope>NUCLEOTIDE SEQUENCE [LARGE SCALE GENOMIC DNA]</scope>
    <source>
        <strain evidence="3">W744_W776</strain>
    </source>
</reference>
<evidence type="ECO:0000313" key="4">
    <source>
        <dbReference type="Proteomes" id="UP000827092"/>
    </source>
</evidence>
<protein>
    <recommendedName>
        <fullName evidence="2">Mutator-like transposase domain-containing protein</fullName>
    </recommendedName>
</protein>
<evidence type="ECO:0000313" key="3">
    <source>
        <dbReference type="EMBL" id="KAG8180586.1"/>
    </source>
</evidence>
<gene>
    <name evidence="3" type="ORF">JTE90_018204</name>
</gene>
<dbReference type="Proteomes" id="UP000827092">
    <property type="component" value="Unassembled WGS sequence"/>
</dbReference>
<keyword evidence="4" id="KW-1185">Reference proteome</keyword>
<dbReference type="AlphaFoldDB" id="A0AAV6UBG7"/>
<proteinExistence type="predicted"/>
<name>A0AAV6UBG7_9ARAC</name>
<evidence type="ECO:0000256" key="1">
    <source>
        <dbReference type="SAM" id="MobiDB-lite"/>
    </source>
</evidence>
<evidence type="ECO:0000259" key="2">
    <source>
        <dbReference type="Pfam" id="PF20700"/>
    </source>
</evidence>
<organism evidence="3 4">
    <name type="scientific">Oedothorax gibbosus</name>
    <dbReference type="NCBI Taxonomy" id="931172"/>
    <lineage>
        <taxon>Eukaryota</taxon>
        <taxon>Metazoa</taxon>
        <taxon>Ecdysozoa</taxon>
        <taxon>Arthropoda</taxon>
        <taxon>Chelicerata</taxon>
        <taxon>Arachnida</taxon>
        <taxon>Araneae</taxon>
        <taxon>Araneomorphae</taxon>
        <taxon>Entelegynae</taxon>
        <taxon>Araneoidea</taxon>
        <taxon>Linyphiidae</taxon>
        <taxon>Erigoninae</taxon>
        <taxon>Oedothorax</taxon>
    </lineage>
</organism>